<keyword evidence="7" id="KW-1278">Translocase</keyword>
<evidence type="ECO:0000256" key="1">
    <source>
        <dbReference type="ARBA" id="ARBA00022448"/>
    </source>
</evidence>
<evidence type="ECO:0000256" key="4">
    <source>
        <dbReference type="ARBA" id="ARBA00022592"/>
    </source>
</evidence>
<dbReference type="InterPro" id="IPR027417">
    <property type="entry name" value="P-loop_NTPase"/>
</dbReference>
<dbReference type="GO" id="GO:0005524">
    <property type="term" value="F:ATP binding"/>
    <property type="evidence" value="ECO:0007669"/>
    <property type="project" value="UniProtKB-KW"/>
</dbReference>
<reference evidence="10 11" key="1">
    <citation type="submission" date="2022-08" db="EMBL/GenBank/DDBJ databases">
        <title>Aerococcaceae sp. nov isolated from spoiled eye mask.</title>
        <authorList>
            <person name="Zhou G."/>
            <person name="Xie X.-B."/>
            <person name="Shi Q.-S."/>
            <person name="Wang Y.-S."/>
            <person name="Wen X."/>
            <person name="Peng H."/>
            <person name="Yang X.-J."/>
            <person name="Tao H.-B."/>
            <person name="Huang X.-M."/>
        </authorList>
    </citation>
    <scope>NUCLEOTIDE SEQUENCE [LARGE SCALE GENOMIC DNA]</scope>
    <source>
        <strain evidence="11">DM20194951</strain>
    </source>
</reference>
<dbReference type="InterPro" id="IPR003439">
    <property type="entry name" value="ABC_transporter-like_ATP-bd"/>
</dbReference>
<keyword evidence="1" id="KW-0813">Transport</keyword>
<evidence type="ECO:0000256" key="7">
    <source>
        <dbReference type="ARBA" id="ARBA00022967"/>
    </source>
</evidence>
<dbReference type="PANTHER" id="PTHR43423">
    <property type="entry name" value="ABC TRANSPORTER I FAMILY MEMBER 17"/>
    <property type="match status" value="1"/>
</dbReference>
<dbReference type="SUPFAM" id="SSF52540">
    <property type="entry name" value="P-loop containing nucleoside triphosphate hydrolases"/>
    <property type="match status" value="1"/>
</dbReference>
<evidence type="ECO:0000256" key="5">
    <source>
        <dbReference type="ARBA" id="ARBA00022741"/>
    </source>
</evidence>
<sequence>MSDQLTIDNLSITANGQAIFEPVSFSVKAGEVIALVGPSGSGKSTLLKFLVQLNDPRLEHTGRYLFDGRDVNDYDPVTLRQAISYCVQTPSLFGQTVEDNLRFPYEIRNLEFDRSHALELLNQMKLSDAFLDRKINSLSGGEKQRVSLIRNVLFAPKVILLDEITSALDGETRKDIWEWLRVYHEETGVTVILVSHMEEEQLMTQRQIKLVKANNKGGN</sequence>
<evidence type="ECO:0000256" key="8">
    <source>
        <dbReference type="ARBA" id="ARBA00023136"/>
    </source>
</evidence>
<keyword evidence="5" id="KW-0547">Nucleotide-binding</keyword>
<evidence type="ECO:0000256" key="2">
    <source>
        <dbReference type="ARBA" id="ARBA00022475"/>
    </source>
</evidence>
<evidence type="ECO:0000313" key="10">
    <source>
        <dbReference type="EMBL" id="UUX33798.1"/>
    </source>
</evidence>
<dbReference type="Pfam" id="PF00005">
    <property type="entry name" value="ABC_tran"/>
    <property type="match status" value="1"/>
</dbReference>
<name>A0ABY5P5U3_9LACT</name>
<accession>A0ABY5P5U3</accession>
<organism evidence="10 11">
    <name type="scientific">Fundicoccus culcitae</name>
    <dbReference type="NCBI Taxonomy" id="2969821"/>
    <lineage>
        <taxon>Bacteria</taxon>
        <taxon>Bacillati</taxon>
        <taxon>Bacillota</taxon>
        <taxon>Bacilli</taxon>
        <taxon>Lactobacillales</taxon>
        <taxon>Aerococcaceae</taxon>
        <taxon>Fundicoccus</taxon>
    </lineage>
</organism>
<keyword evidence="3" id="KW-0997">Cell inner membrane</keyword>
<dbReference type="PROSITE" id="PS00211">
    <property type="entry name" value="ABC_TRANSPORTER_1"/>
    <property type="match status" value="1"/>
</dbReference>
<keyword evidence="6 10" id="KW-0067">ATP-binding</keyword>
<dbReference type="InterPro" id="IPR003593">
    <property type="entry name" value="AAA+_ATPase"/>
</dbReference>
<dbReference type="RefSeq" id="WP_313793300.1">
    <property type="nucleotide sequence ID" value="NZ_CP102453.1"/>
</dbReference>
<evidence type="ECO:0000256" key="3">
    <source>
        <dbReference type="ARBA" id="ARBA00022519"/>
    </source>
</evidence>
<dbReference type="PANTHER" id="PTHR43423:SF12">
    <property type="entry name" value="IRON EXPORT ATP-BINDING PROTEIN FETA-RELATED"/>
    <property type="match status" value="1"/>
</dbReference>
<evidence type="ECO:0000256" key="6">
    <source>
        <dbReference type="ARBA" id="ARBA00022840"/>
    </source>
</evidence>
<gene>
    <name evidence="10" type="ORF">NRE15_13045</name>
</gene>
<dbReference type="PROSITE" id="PS50893">
    <property type="entry name" value="ABC_TRANSPORTER_2"/>
    <property type="match status" value="1"/>
</dbReference>
<keyword evidence="4" id="KW-0592">Phosphate transport</keyword>
<dbReference type="SMART" id="SM00382">
    <property type="entry name" value="AAA"/>
    <property type="match status" value="1"/>
</dbReference>
<dbReference type="EMBL" id="CP102453">
    <property type="protein sequence ID" value="UUX33798.1"/>
    <property type="molecule type" value="Genomic_DNA"/>
</dbReference>
<dbReference type="Gene3D" id="3.40.50.300">
    <property type="entry name" value="P-loop containing nucleotide triphosphate hydrolases"/>
    <property type="match status" value="1"/>
</dbReference>
<protein>
    <submittedName>
        <fullName evidence="10">ATP-binding cassette domain-containing protein</fullName>
    </submittedName>
</protein>
<keyword evidence="8" id="KW-0472">Membrane</keyword>
<feature type="domain" description="ABC transporter" evidence="9">
    <location>
        <begin position="5"/>
        <end position="215"/>
    </location>
</feature>
<proteinExistence type="predicted"/>
<evidence type="ECO:0000313" key="11">
    <source>
        <dbReference type="Proteomes" id="UP001315967"/>
    </source>
</evidence>
<keyword evidence="2" id="KW-1003">Cell membrane</keyword>
<evidence type="ECO:0000259" key="9">
    <source>
        <dbReference type="PROSITE" id="PS50893"/>
    </source>
</evidence>
<keyword evidence="11" id="KW-1185">Reference proteome</keyword>
<dbReference type="Proteomes" id="UP001315967">
    <property type="component" value="Chromosome"/>
</dbReference>
<dbReference type="InterPro" id="IPR017871">
    <property type="entry name" value="ABC_transporter-like_CS"/>
</dbReference>